<dbReference type="GO" id="GO:0005730">
    <property type="term" value="C:nucleolus"/>
    <property type="evidence" value="ECO:0007669"/>
    <property type="project" value="UniProtKB-SubCell"/>
</dbReference>
<keyword evidence="7" id="KW-0539">Nucleus</keyword>
<evidence type="ECO:0000256" key="1">
    <source>
        <dbReference type="ARBA" id="ARBA00004604"/>
    </source>
</evidence>
<keyword evidence="6" id="KW-0175">Coiled coil</keyword>
<feature type="compositionally biased region" description="Acidic residues" evidence="8">
    <location>
        <begin position="257"/>
        <end position="271"/>
    </location>
</feature>
<feature type="compositionally biased region" description="Basic and acidic residues" evidence="8">
    <location>
        <begin position="222"/>
        <end position="232"/>
    </location>
</feature>
<dbReference type="Pfam" id="PF10153">
    <property type="entry name" value="Efg1"/>
    <property type="match status" value="1"/>
</dbReference>
<protein>
    <recommendedName>
        <fullName evidence="3">rRNA-processing protein EFG1</fullName>
    </recommendedName>
    <alternativeName>
        <fullName evidence="4">rRNA-processing protein efg1</fullName>
    </alternativeName>
</protein>
<dbReference type="AlphaFoldDB" id="A0A8K0JJF1"/>
<keyword evidence="10" id="KW-1185">Reference proteome</keyword>
<evidence type="ECO:0000256" key="2">
    <source>
        <dbReference type="ARBA" id="ARBA00006916"/>
    </source>
</evidence>
<evidence type="ECO:0000256" key="3">
    <source>
        <dbReference type="ARBA" id="ARBA00018689"/>
    </source>
</evidence>
<organism evidence="9 10">
    <name type="scientific">Filobasidium floriforme</name>
    <dbReference type="NCBI Taxonomy" id="5210"/>
    <lineage>
        <taxon>Eukaryota</taxon>
        <taxon>Fungi</taxon>
        <taxon>Dikarya</taxon>
        <taxon>Basidiomycota</taxon>
        <taxon>Agaricomycotina</taxon>
        <taxon>Tremellomycetes</taxon>
        <taxon>Filobasidiales</taxon>
        <taxon>Filobasidiaceae</taxon>
        <taxon>Filobasidium</taxon>
    </lineage>
</organism>
<dbReference type="GO" id="GO:0000462">
    <property type="term" value="P:maturation of SSU-rRNA from tricistronic rRNA transcript (SSU-rRNA, 5.8S rRNA, LSU-rRNA)"/>
    <property type="evidence" value="ECO:0007669"/>
    <property type="project" value="TreeGrafter"/>
</dbReference>
<proteinExistence type="inferred from homology"/>
<evidence type="ECO:0000256" key="6">
    <source>
        <dbReference type="ARBA" id="ARBA00023054"/>
    </source>
</evidence>
<reference evidence="9" key="1">
    <citation type="submission" date="2020-04" db="EMBL/GenBank/DDBJ databases">
        <title>Analysis of mating type loci in Filobasidium floriforme.</title>
        <authorList>
            <person name="Nowrousian M."/>
        </authorList>
    </citation>
    <scope>NUCLEOTIDE SEQUENCE</scope>
    <source>
        <strain evidence="9">CBS 6242</strain>
    </source>
</reference>
<name>A0A8K0JJF1_9TREE</name>
<dbReference type="InterPro" id="IPR019310">
    <property type="entry name" value="Efg1"/>
</dbReference>
<feature type="region of interest" description="Disordered" evidence="8">
    <location>
        <begin position="212"/>
        <end position="271"/>
    </location>
</feature>
<comment type="caution">
    <text evidence="9">The sequence shown here is derived from an EMBL/GenBank/DDBJ whole genome shotgun (WGS) entry which is preliminary data.</text>
</comment>
<dbReference type="GO" id="GO:0030688">
    <property type="term" value="C:preribosome, small subunit precursor"/>
    <property type="evidence" value="ECO:0007669"/>
    <property type="project" value="TreeGrafter"/>
</dbReference>
<sequence>MPPNAEASSSKRNNKPYQKGPNSKAKKGKQPPQNRNQDTSKLGVSKIKGLIRQASRLLQKEGIEPGLKIQTERRLESLKADLRKAELGNVEKKNHEKYHMIPLSERKKLLRIIKRAHSGIKLDESDQQTKDKLEIELFEARIMLNYILHYPMTQKYIALFAASAEGKDAAEEEERHLTLPQHLHSTPAAEDKPAVTRLELLNKLKALMEDKTEAGKQGVSLRPEETLKEDGSGRTNKSLLSVDSKEKQVAGPVDKPGDDEEEEEEADDFFE</sequence>
<dbReference type="Proteomes" id="UP000812966">
    <property type="component" value="Unassembled WGS sequence"/>
</dbReference>
<comment type="subcellular location">
    <subcellularLocation>
        <location evidence="1">Nucleus</location>
        <location evidence="1">Nucleolus</location>
    </subcellularLocation>
</comment>
<accession>A0A8K0JJF1</accession>
<dbReference type="PANTHER" id="PTHR33911">
    <property type="entry name" value="RRNA-PROCESSING PROTEIN EFG1"/>
    <property type="match status" value="1"/>
</dbReference>
<evidence type="ECO:0000256" key="5">
    <source>
        <dbReference type="ARBA" id="ARBA00022552"/>
    </source>
</evidence>
<evidence type="ECO:0000256" key="7">
    <source>
        <dbReference type="ARBA" id="ARBA00023242"/>
    </source>
</evidence>
<evidence type="ECO:0000256" key="4">
    <source>
        <dbReference type="ARBA" id="ARBA00019827"/>
    </source>
</evidence>
<dbReference type="PANTHER" id="PTHR33911:SF1">
    <property type="entry name" value="RRNA-PROCESSING PROTEIN EFG1"/>
    <property type="match status" value="1"/>
</dbReference>
<evidence type="ECO:0000256" key="8">
    <source>
        <dbReference type="SAM" id="MobiDB-lite"/>
    </source>
</evidence>
<comment type="similarity">
    <text evidence="2">Belongs to the EFG1 family.</text>
</comment>
<keyword evidence="5" id="KW-0698">rRNA processing</keyword>
<dbReference type="EMBL" id="JABELV010000085">
    <property type="protein sequence ID" value="KAG7531663.1"/>
    <property type="molecule type" value="Genomic_DNA"/>
</dbReference>
<feature type="compositionally biased region" description="Polar residues" evidence="8">
    <location>
        <begin position="1"/>
        <end position="11"/>
    </location>
</feature>
<feature type="region of interest" description="Disordered" evidence="8">
    <location>
        <begin position="1"/>
        <end position="46"/>
    </location>
</feature>
<evidence type="ECO:0000313" key="9">
    <source>
        <dbReference type="EMBL" id="KAG7531663.1"/>
    </source>
</evidence>
<dbReference type="InterPro" id="IPR050786">
    <property type="entry name" value="EFG1_rRNA-proc"/>
</dbReference>
<feature type="region of interest" description="Disordered" evidence="8">
    <location>
        <begin position="171"/>
        <end position="194"/>
    </location>
</feature>
<feature type="compositionally biased region" description="Polar residues" evidence="8">
    <location>
        <begin position="31"/>
        <end position="42"/>
    </location>
</feature>
<gene>
    <name evidence="9" type="ORF">FFLO_04173</name>
</gene>
<evidence type="ECO:0000313" key="10">
    <source>
        <dbReference type="Proteomes" id="UP000812966"/>
    </source>
</evidence>